<evidence type="ECO:0000313" key="1">
    <source>
        <dbReference type="EMBL" id="SHI38607.1"/>
    </source>
</evidence>
<gene>
    <name evidence="1" type="ORF">SAMN05216261_0557</name>
</gene>
<organism evidence="1 2">
    <name type="scientific">Algibacter luteus</name>
    <dbReference type="NCBI Taxonomy" id="1178825"/>
    <lineage>
        <taxon>Bacteria</taxon>
        <taxon>Pseudomonadati</taxon>
        <taxon>Bacteroidota</taxon>
        <taxon>Flavobacteriia</taxon>
        <taxon>Flavobacteriales</taxon>
        <taxon>Flavobacteriaceae</taxon>
        <taxon>Algibacter</taxon>
    </lineage>
</organism>
<dbReference type="AlphaFoldDB" id="A0A1M6AQC7"/>
<keyword evidence="2" id="KW-1185">Reference proteome</keyword>
<dbReference type="RefSeq" id="WP_019386108.1">
    <property type="nucleotide sequence ID" value="NZ_ALIH01000001.1"/>
</dbReference>
<protein>
    <recommendedName>
        <fullName evidence="3">STAS domain-containing protein</fullName>
    </recommendedName>
</protein>
<dbReference type="eggNOG" id="ENOG502ZPXI">
    <property type="taxonomic scope" value="Bacteria"/>
</dbReference>
<name>A0A1M6AQC7_9FLAO</name>
<accession>A0A1M6AQC7</accession>
<dbReference type="OrthoDB" id="1139217at2"/>
<evidence type="ECO:0008006" key="3">
    <source>
        <dbReference type="Google" id="ProtNLM"/>
    </source>
</evidence>
<evidence type="ECO:0000313" key="2">
    <source>
        <dbReference type="Proteomes" id="UP000184396"/>
    </source>
</evidence>
<dbReference type="EMBL" id="FQYK01000001">
    <property type="protein sequence ID" value="SHI38607.1"/>
    <property type="molecule type" value="Genomic_DNA"/>
</dbReference>
<proteinExistence type="predicted"/>
<sequence length="137" mass="15891">MKNEIILDNVKFWLDQDLIHATFNSHVDKRFIEFEAEVIFIEVIKAMSYGKYRPILIDLSGVSRLNSIRLFKLFSSNAQIKSLVLSKSFIVKSLDLKFFLELFKIGSSTIVPIKISTDYTDTLKFCNENYAQFNASY</sequence>
<dbReference type="Proteomes" id="UP000184396">
    <property type="component" value="Unassembled WGS sequence"/>
</dbReference>
<reference evidence="1 2" key="1">
    <citation type="submission" date="2016-11" db="EMBL/GenBank/DDBJ databases">
        <authorList>
            <person name="Jaros S."/>
            <person name="Januszkiewicz K."/>
            <person name="Wedrychowicz H."/>
        </authorList>
    </citation>
    <scope>NUCLEOTIDE SEQUENCE [LARGE SCALE GENOMIC DNA]</scope>
    <source>
        <strain evidence="1 2">CGMCC 1.12213</strain>
    </source>
</reference>
<dbReference type="STRING" id="1178825.SAMN05216261_0557"/>